<dbReference type="Proteomes" id="UP000271624">
    <property type="component" value="Unassembled WGS sequence"/>
</dbReference>
<dbReference type="EMBL" id="RSCL01000019">
    <property type="protein sequence ID" value="RUT01623.1"/>
    <property type="molecule type" value="Genomic_DNA"/>
</dbReference>
<evidence type="ECO:0000313" key="1">
    <source>
        <dbReference type="EMBL" id="RUT01623.1"/>
    </source>
</evidence>
<name>A0A433V679_9CYAN</name>
<gene>
    <name evidence="1" type="ORF">DSM106972_067200</name>
</gene>
<reference evidence="1" key="1">
    <citation type="submission" date="2018-12" db="EMBL/GenBank/DDBJ databases">
        <authorList>
            <person name="Will S."/>
            <person name="Neumann-Schaal M."/>
            <person name="Henke P."/>
        </authorList>
    </citation>
    <scope>NUCLEOTIDE SEQUENCE</scope>
    <source>
        <strain evidence="1">PCC 7102</strain>
    </source>
</reference>
<dbReference type="OrthoDB" id="516305at2"/>
<sequence length="76" mass="9126">MVKKSVPEPNNQPITTRYQIESSMTPDELLSEGYANYDDFYDPEEEKLEELLAIERQETKDNTKSEEYYNKYFIEF</sequence>
<reference evidence="1" key="2">
    <citation type="journal article" date="2019" name="Genome Biol. Evol.">
        <title>Day and night: Metabolic profiles and evolutionary relationships of six axenic non-marine cyanobacteria.</title>
        <authorList>
            <person name="Will S.E."/>
            <person name="Henke P."/>
            <person name="Boedeker C."/>
            <person name="Huang S."/>
            <person name="Brinkmann H."/>
            <person name="Rohde M."/>
            <person name="Jarek M."/>
            <person name="Friedl T."/>
            <person name="Seufert S."/>
            <person name="Schumacher M."/>
            <person name="Overmann J."/>
            <person name="Neumann-Schaal M."/>
            <person name="Petersen J."/>
        </authorList>
    </citation>
    <scope>NUCLEOTIDE SEQUENCE [LARGE SCALE GENOMIC DNA]</scope>
    <source>
        <strain evidence="1">PCC 7102</strain>
    </source>
</reference>
<accession>A0A433V679</accession>
<dbReference type="AlphaFoldDB" id="A0A433V679"/>
<protein>
    <submittedName>
        <fullName evidence="1">Uncharacterized protein</fullName>
    </submittedName>
</protein>
<dbReference type="RefSeq" id="WP_127084876.1">
    <property type="nucleotide sequence ID" value="NZ_RSCL01000019.1"/>
</dbReference>
<keyword evidence="2" id="KW-1185">Reference proteome</keyword>
<proteinExistence type="predicted"/>
<organism evidence="1 2">
    <name type="scientific">Dulcicalothrix desertica PCC 7102</name>
    <dbReference type="NCBI Taxonomy" id="232991"/>
    <lineage>
        <taxon>Bacteria</taxon>
        <taxon>Bacillati</taxon>
        <taxon>Cyanobacteriota</taxon>
        <taxon>Cyanophyceae</taxon>
        <taxon>Nostocales</taxon>
        <taxon>Calotrichaceae</taxon>
        <taxon>Dulcicalothrix</taxon>
    </lineage>
</organism>
<evidence type="ECO:0000313" key="2">
    <source>
        <dbReference type="Proteomes" id="UP000271624"/>
    </source>
</evidence>
<comment type="caution">
    <text evidence="1">The sequence shown here is derived from an EMBL/GenBank/DDBJ whole genome shotgun (WGS) entry which is preliminary data.</text>
</comment>